<dbReference type="GO" id="GO:0005948">
    <property type="term" value="C:acetolactate synthase complex"/>
    <property type="evidence" value="ECO:0007669"/>
    <property type="project" value="TreeGrafter"/>
</dbReference>
<keyword evidence="2 3" id="KW-0786">Thiamine pyrophosphate</keyword>
<dbReference type="SUPFAM" id="SSF52467">
    <property type="entry name" value="DHS-like NAD/FAD-binding domain"/>
    <property type="match status" value="1"/>
</dbReference>
<dbReference type="GO" id="GO:0003984">
    <property type="term" value="F:acetolactate synthase activity"/>
    <property type="evidence" value="ECO:0007669"/>
    <property type="project" value="UniProtKB-EC"/>
</dbReference>
<dbReference type="STRING" id="311410.LA5095_03181"/>
<dbReference type="PROSITE" id="PS00187">
    <property type="entry name" value="TPP_ENZYMES"/>
    <property type="match status" value="1"/>
</dbReference>
<dbReference type="GO" id="GO:0000287">
    <property type="term" value="F:magnesium ion binding"/>
    <property type="evidence" value="ECO:0007669"/>
    <property type="project" value="InterPro"/>
</dbReference>
<dbReference type="InterPro" id="IPR011766">
    <property type="entry name" value="TPP_enzyme_TPP-bd"/>
</dbReference>
<dbReference type="EMBL" id="CXWC01000001">
    <property type="protein sequence ID" value="CTQ64855.1"/>
    <property type="molecule type" value="Genomic_DNA"/>
</dbReference>
<dbReference type="InterPro" id="IPR000399">
    <property type="entry name" value="TPP-bd_CS"/>
</dbReference>
<dbReference type="Gene3D" id="3.40.50.1220">
    <property type="entry name" value="TPP-binding domain"/>
    <property type="match status" value="1"/>
</dbReference>
<dbReference type="SUPFAM" id="SSF52518">
    <property type="entry name" value="Thiamin diphosphate-binding fold (THDP-binding)"/>
    <property type="match status" value="2"/>
</dbReference>
<dbReference type="EC" id="2.2.1.6" evidence="7"/>
<feature type="domain" description="Thiamine pyrophosphate enzyme central" evidence="4">
    <location>
        <begin position="199"/>
        <end position="335"/>
    </location>
</feature>
<feature type="domain" description="Thiamine pyrophosphate enzyme TPP-binding" evidence="5">
    <location>
        <begin position="395"/>
        <end position="540"/>
    </location>
</feature>
<evidence type="ECO:0000259" key="4">
    <source>
        <dbReference type="Pfam" id="PF00205"/>
    </source>
</evidence>
<dbReference type="Proteomes" id="UP000049983">
    <property type="component" value="Unassembled WGS sequence"/>
</dbReference>
<dbReference type="Pfam" id="PF00205">
    <property type="entry name" value="TPP_enzyme_M"/>
    <property type="match status" value="1"/>
</dbReference>
<gene>
    <name evidence="7" type="primary">ilvB1_1</name>
    <name evidence="7" type="ORF">LA5096_00548</name>
</gene>
<evidence type="ECO:0000259" key="5">
    <source>
        <dbReference type="Pfam" id="PF02775"/>
    </source>
</evidence>
<reference evidence="8" key="1">
    <citation type="submission" date="2015-07" db="EMBL/GenBank/DDBJ databases">
        <authorList>
            <person name="Rodrigo-Torres Lidia"/>
            <person name="Arahal R.David."/>
        </authorList>
    </citation>
    <scope>NUCLEOTIDE SEQUENCE [LARGE SCALE GENOMIC DNA]</scope>
    <source>
        <strain evidence="8">CECT 5096</strain>
    </source>
</reference>
<feature type="domain" description="Thiamine pyrophosphate enzyme N-terminal TPP-binding" evidence="6">
    <location>
        <begin position="11"/>
        <end position="124"/>
    </location>
</feature>
<dbReference type="CDD" id="cd07035">
    <property type="entry name" value="TPP_PYR_POX_like"/>
    <property type="match status" value="1"/>
</dbReference>
<dbReference type="PANTHER" id="PTHR18968">
    <property type="entry name" value="THIAMINE PYROPHOSPHATE ENZYMES"/>
    <property type="match status" value="1"/>
</dbReference>
<dbReference type="GO" id="GO:0009099">
    <property type="term" value="P:L-valine biosynthetic process"/>
    <property type="evidence" value="ECO:0007669"/>
    <property type="project" value="TreeGrafter"/>
</dbReference>
<evidence type="ECO:0000313" key="7">
    <source>
        <dbReference type="EMBL" id="CTQ64855.1"/>
    </source>
</evidence>
<dbReference type="InterPro" id="IPR012000">
    <property type="entry name" value="Thiamin_PyroP_enz_cen_dom"/>
</dbReference>
<dbReference type="Pfam" id="PF02775">
    <property type="entry name" value="TPP_enzyme_C"/>
    <property type="match status" value="1"/>
</dbReference>
<dbReference type="GO" id="GO:0050660">
    <property type="term" value="F:flavin adenine dinucleotide binding"/>
    <property type="evidence" value="ECO:0007669"/>
    <property type="project" value="TreeGrafter"/>
</dbReference>
<dbReference type="InterPro" id="IPR029035">
    <property type="entry name" value="DHS-like_NAD/FAD-binding_dom"/>
</dbReference>
<keyword evidence="8" id="KW-1185">Reference proteome</keyword>
<dbReference type="GO" id="GO:0009097">
    <property type="term" value="P:isoleucine biosynthetic process"/>
    <property type="evidence" value="ECO:0007669"/>
    <property type="project" value="TreeGrafter"/>
</dbReference>
<keyword evidence="7" id="KW-0808">Transferase</keyword>
<dbReference type="FunFam" id="3.40.50.970:FF:000007">
    <property type="entry name" value="Acetolactate synthase"/>
    <property type="match status" value="1"/>
</dbReference>
<dbReference type="InterPro" id="IPR045229">
    <property type="entry name" value="TPP_enz"/>
</dbReference>
<organism evidence="7 8">
    <name type="scientific">Roseibium album</name>
    <dbReference type="NCBI Taxonomy" id="311410"/>
    <lineage>
        <taxon>Bacteria</taxon>
        <taxon>Pseudomonadati</taxon>
        <taxon>Pseudomonadota</taxon>
        <taxon>Alphaproteobacteria</taxon>
        <taxon>Hyphomicrobiales</taxon>
        <taxon>Stappiaceae</taxon>
        <taxon>Roseibium</taxon>
    </lineage>
</organism>
<accession>A0A0M7AIU1</accession>
<dbReference type="Pfam" id="PF02776">
    <property type="entry name" value="TPP_enzyme_N"/>
    <property type="match status" value="1"/>
</dbReference>
<sequence length="564" mass="61030">MNKMLQTRLLTGAQCLVDCLLQQEVDQCFLVPGESYLAVLDALTDAPQIDITVCRQEGGAAMMAEAFGKLTGRPGICMVTRGPGATNASAGLHIARQDATPMILLVGQVARDMREREAFQEIDYRRMFGQVAKWVAEVDSPHRIAEMVSRAFHVAMSGRPGPVVLALPEDMLVETTDVIPPKLAVARPAKAAPTDTDVQNTLNALVTASNPMIIVGGGAWSESARQNLQNFAAKWDVPVAASFRCQDFFDNTHSCYAGDAGIGINPGLAARISAADVLVLLGTRFSEMESGGYRLVNIPKPAQKLIHVYPDPEEIGRVYAPDIGIAAPAAETIAVLNNQAPPVEGSPERRAHVAHCNADYRAWSTLPVGRGKLAMADVMRHLKNVLPDDAIVTNGAGNYTVWLHRYLKYRQYRTQLAPISGSMGYGLPAAVAAARAHPGRQVVCFAGDGCFLMHGQELATAVKYRANLKVIVVNNGMYGTIRMHQERSYPGRVSATDLVNPDFAMLAKSYGCHGETVTRTEQFAAAWERACDYPGPSLIELQVDPELITPTQTIEDLRRASPGQ</sequence>
<dbReference type="AlphaFoldDB" id="A0A0M7AIU1"/>
<proteinExistence type="inferred from homology"/>
<dbReference type="NCBIfam" id="NF006052">
    <property type="entry name" value="PRK08199.1"/>
    <property type="match status" value="1"/>
</dbReference>
<dbReference type="InterPro" id="IPR029061">
    <property type="entry name" value="THDP-binding"/>
</dbReference>
<dbReference type="CDD" id="cd00568">
    <property type="entry name" value="TPP_enzymes"/>
    <property type="match status" value="1"/>
</dbReference>
<name>A0A0M7AIU1_9HYPH</name>
<comment type="similarity">
    <text evidence="1 3">Belongs to the TPP enzyme family.</text>
</comment>
<dbReference type="PANTHER" id="PTHR18968:SF120">
    <property type="entry name" value="ACETOLACTATE SYNTHASE LARGE SUBUNIT"/>
    <property type="match status" value="1"/>
</dbReference>
<dbReference type="InterPro" id="IPR012001">
    <property type="entry name" value="Thiamin_PyroP_enz_TPP-bd_dom"/>
</dbReference>
<evidence type="ECO:0000256" key="2">
    <source>
        <dbReference type="ARBA" id="ARBA00023052"/>
    </source>
</evidence>
<evidence type="ECO:0000259" key="6">
    <source>
        <dbReference type="Pfam" id="PF02776"/>
    </source>
</evidence>
<evidence type="ECO:0000313" key="8">
    <source>
        <dbReference type="Proteomes" id="UP000049983"/>
    </source>
</evidence>
<evidence type="ECO:0000256" key="1">
    <source>
        <dbReference type="ARBA" id="ARBA00007812"/>
    </source>
</evidence>
<protein>
    <submittedName>
        <fullName evidence="7">Acetolactate synthase large subunit IlvB1</fullName>
        <ecNumber evidence="7">2.2.1.6</ecNumber>
    </submittedName>
</protein>
<evidence type="ECO:0000256" key="3">
    <source>
        <dbReference type="RuleBase" id="RU362132"/>
    </source>
</evidence>
<dbReference type="Gene3D" id="3.40.50.970">
    <property type="match status" value="2"/>
</dbReference>
<dbReference type="GO" id="GO:0030976">
    <property type="term" value="F:thiamine pyrophosphate binding"/>
    <property type="evidence" value="ECO:0007669"/>
    <property type="project" value="InterPro"/>
</dbReference>